<reference evidence="2" key="2">
    <citation type="journal article" date="2021" name="PeerJ">
        <title>Extensive microbial diversity within the chicken gut microbiome revealed by metagenomics and culture.</title>
        <authorList>
            <person name="Gilroy R."/>
            <person name="Ravi A."/>
            <person name="Getino M."/>
            <person name="Pursley I."/>
            <person name="Horton D.L."/>
            <person name="Alikhan N.F."/>
            <person name="Baker D."/>
            <person name="Gharbi K."/>
            <person name="Hall N."/>
            <person name="Watson M."/>
            <person name="Adriaenssens E.M."/>
            <person name="Foster-Nyarko E."/>
            <person name="Jarju S."/>
            <person name="Secka A."/>
            <person name="Antonio M."/>
            <person name="Oren A."/>
            <person name="Chaudhuri R.R."/>
            <person name="La Ragione R."/>
            <person name="Hildebrand F."/>
            <person name="Pallen M.J."/>
        </authorList>
    </citation>
    <scope>NUCLEOTIDE SEQUENCE</scope>
    <source>
        <strain evidence="2">7463</strain>
    </source>
</reference>
<dbReference type="SUPFAM" id="SSF46689">
    <property type="entry name" value="Homeodomain-like"/>
    <property type="match status" value="1"/>
</dbReference>
<evidence type="ECO:0000313" key="2">
    <source>
        <dbReference type="EMBL" id="HIU37585.1"/>
    </source>
</evidence>
<protein>
    <submittedName>
        <fullName evidence="2">Helix-turn-helix domain containing protein</fullName>
    </submittedName>
</protein>
<dbReference type="Proteomes" id="UP000824083">
    <property type="component" value="Unassembled WGS sequence"/>
</dbReference>
<dbReference type="Pfam" id="PF13565">
    <property type="entry name" value="HTH_32"/>
    <property type="match status" value="1"/>
</dbReference>
<proteinExistence type="predicted"/>
<evidence type="ECO:0000313" key="3">
    <source>
        <dbReference type="Proteomes" id="UP000824083"/>
    </source>
</evidence>
<name>A0A9D1LFG7_9BURK</name>
<reference evidence="2" key="1">
    <citation type="submission" date="2020-10" db="EMBL/GenBank/DDBJ databases">
        <authorList>
            <person name="Gilroy R."/>
        </authorList>
    </citation>
    <scope>NUCLEOTIDE SEQUENCE</scope>
    <source>
        <strain evidence="2">7463</strain>
    </source>
</reference>
<feature type="region of interest" description="Disordered" evidence="1">
    <location>
        <begin position="122"/>
        <end position="148"/>
    </location>
</feature>
<dbReference type="AlphaFoldDB" id="A0A9D1LFG7"/>
<organism evidence="2 3">
    <name type="scientific">Candidatus Aphodousia faecigallinarum</name>
    <dbReference type="NCBI Taxonomy" id="2840677"/>
    <lineage>
        <taxon>Bacteria</taxon>
        <taxon>Pseudomonadati</taxon>
        <taxon>Pseudomonadota</taxon>
        <taxon>Betaproteobacteria</taxon>
        <taxon>Burkholderiales</taxon>
        <taxon>Sutterellaceae</taxon>
        <taxon>Sutterellaceae incertae sedis</taxon>
        <taxon>Candidatus Aphodousia</taxon>
    </lineage>
</organism>
<accession>A0A9D1LFG7</accession>
<sequence>MQSPPKTIKGLEIRVKVLERVLCKEITQKQAAEALEISERQIRQLLHRYEQEGPSGLLHRSRNRPSNAALKPDLKARIIELLSDRFLNWGPSLITEYLKEHYSIKVSKETIRRLQFEIGQRTAKRNKSQKVHPPRPRRNQYGELIQID</sequence>
<feature type="non-terminal residue" evidence="2">
    <location>
        <position position="148"/>
    </location>
</feature>
<evidence type="ECO:0000256" key="1">
    <source>
        <dbReference type="SAM" id="MobiDB-lite"/>
    </source>
</evidence>
<dbReference type="InterPro" id="IPR009057">
    <property type="entry name" value="Homeodomain-like_sf"/>
</dbReference>
<feature type="compositionally biased region" description="Basic residues" evidence="1">
    <location>
        <begin position="122"/>
        <end position="138"/>
    </location>
</feature>
<dbReference type="EMBL" id="DVMY01000078">
    <property type="protein sequence ID" value="HIU37585.1"/>
    <property type="molecule type" value="Genomic_DNA"/>
</dbReference>
<comment type="caution">
    <text evidence="2">The sequence shown here is derived from an EMBL/GenBank/DDBJ whole genome shotgun (WGS) entry which is preliminary data.</text>
</comment>
<gene>
    <name evidence="2" type="ORF">IAC56_04865</name>
</gene>